<feature type="region of interest" description="Disordered" evidence="1">
    <location>
        <begin position="1"/>
        <end position="20"/>
    </location>
</feature>
<dbReference type="EMBL" id="NDHI03003368">
    <property type="protein sequence ID" value="PNJ79293.1"/>
    <property type="molecule type" value="Genomic_DNA"/>
</dbReference>
<comment type="caution">
    <text evidence="2">The sequence shown here is derived from an EMBL/GenBank/DDBJ whole genome shotgun (WGS) entry which is preliminary data.</text>
</comment>
<feature type="non-terminal residue" evidence="2">
    <location>
        <position position="1"/>
    </location>
</feature>
<organism evidence="2">
    <name type="scientific">Pongo abelii</name>
    <name type="common">Sumatran orangutan</name>
    <name type="synonym">Pongo pygmaeus abelii</name>
    <dbReference type="NCBI Taxonomy" id="9601"/>
    <lineage>
        <taxon>Eukaryota</taxon>
        <taxon>Metazoa</taxon>
        <taxon>Chordata</taxon>
        <taxon>Craniata</taxon>
        <taxon>Vertebrata</taxon>
        <taxon>Euteleostomi</taxon>
        <taxon>Mammalia</taxon>
        <taxon>Eutheria</taxon>
        <taxon>Euarchontoglires</taxon>
        <taxon>Primates</taxon>
        <taxon>Haplorrhini</taxon>
        <taxon>Catarrhini</taxon>
        <taxon>Hominidae</taxon>
        <taxon>Pongo</taxon>
    </lineage>
</organism>
<dbReference type="AlphaFoldDB" id="A0A2J8XB60"/>
<proteinExistence type="predicted"/>
<evidence type="ECO:0000313" key="2">
    <source>
        <dbReference type="EMBL" id="PNJ79293.1"/>
    </source>
</evidence>
<accession>A0A2J8XB60</accession>
<evidence type="ECO:0000256" key="1">
    <source>
        <dbReference type="SAM" id="MobiDB-lite"/>
    </source>
</evidence>
<reference evidence="2" key="1">
    <citation type="submission" date="2017-12" db="EMBL/GenBank/DDBJ databases">
        <title>High-resolution comparative analysis of great ape genomes.</title>
        <authorList>
            <person name="Pollen A."/>
            <person name="Hastie A."/>
            <person name="Hormozdiari F."/>
            <person name="Dougherty M."/>
            <person name="Liu R."/>
            <person name="Chaisson M."/>
            <person name="Hoppe E."/>
            <person name="Hill C."/>
            <person name="Pang A."/>
            <person name="Hillier L."/>
            <person name="Baker C."/>
            <person name="Armstrong J."/>
            <person name="Shendure J."/>
            <person name="Paten B."/>
            <person name="Wilson R."/>
            <person name="Chao H."/>
            <person name="Schneider V."/>
            <person name="Ventura M."/>
            <person name="Kronenberg Z."/>
            <person name="Murali S."/>
            <person name="Gordon D."/>
            <person name="Cantsilieris S."/>
            <person name="Munson K."/>
            <person name="Nelson B."/>
            <person name="Raja A."/>
            <person name="Underwood J."/>
            <person name="Diekhans M."/>
            <person name="Fiddes I."/>
            <person name="Haussler D."/>
            <person name="Eichler E."/>
        </authorList>
    </citation>
    <scope>NUCLEOTIDE SEQUENCE [LARGE SCALE GENOMIC DNA]</scope>
    <source>
        <strain evidence="2">Susie</strain>
    </source>
</reference>
<name>A0A2J8XB60_PONAB</name>
<protein>
    <submittedName>
        <fullName evidence="2">INO80B isoform 4</fullName>
    </submittedName>
</protein>
<gene>
    <name evidence="2" type="ORF">CR201_G0002996</name>
</gene>
<sequence length="98" mass="10843">KKHHQEEDAGPTQPSPAKPQLKLKIKLGGQVLGTKSVPTFTVIPEGPRSPSPLMVVDNEEEPMEGVPLEQYRAWLGEKDLEMKTVISLPLHFGTYQEG</sequence>